<evidence type="ECO:0000313" key="2">
    <source>
        <dbReference type="EMBL" id="CUV03473.1"/>
    </source>
</evidence>
<dbReference type="SUPFAM" id="SSF52833">
    <property type="entry name" value="Thioredoxin-like"/>
    <property type="match status" value="1"/>
</dbReference>
<dbReference type="Pfam" id="PF01323">
    <property type="entry name" value="DSBA"/>
    <property type="match status" value="1"/>
</dbReference>
<dbReference type="Gene3D" id="3.40.30.10">
    <property type="entry name" value="Glutaredoxin"/>
    <property type="match status" value="1"/>
</dbReference>
<feature type="domain" description="DSBA-like thioredoxin" evidence="1">
    <location>
        <begin position="10"/>
        <end position="149"/>
    </location>
</feature>
<organism evidence="2">
    <name type="scientific">hydrothermal vent metagenome</name>
    <dbReference type="NCBI Taxonomy" id="652676"/>
    <lineage>
        <taxon>unclassified sequences</taxon>
        <taxon>metagenomes</taxon>
        <taxon>ecological metagenomes</taxon>
    </lineage>
</organism>
<evidence type="ECO:0000259" key="1">
    <source>
        <dbReference type="Pfam" id="PF01323"/>
    </source>
</evidence>
<dbReference type="InterPro" id="IPR036249">
    <property type="entry name" value="Thioredoxin-like_sf"/>
</dbReference>
<protein>
    <recommendedName>
        <fullName evidence="1">DSBA-like thioredoxin domain-containing protein</fullName>
    </recommendedName>
</protein>
<dbReference type="InterPro" id="IPR001853">
    <property type="entry name" value="DSBA-like_thioredoxin_dom"/>
</dbReference>
<dbReference type="EMBL" id="FAXA01000425">
    <property type="protein sequence ID" value="CUV03473.1"/>
    <property type="molecule type" value="Genomic_DNA"/>
</dbReference>
<dbReference type="AlphaFoldDB" id="A0A170QB32"/>
<proteinExistence type="predicted"/>
<gene>
    <name evidence="2" type="ORF">MGWOODY_Clf2583</name>
</gene>
<dbReference type="GO" id="GO:0016491">
    <property type="term" value="F:oxidoreductase activity"/>
    <property type="evidence" value="ECO:0007669"/>
    <property type="project" value="InterPro"/>
</dbReference>
<reference evidence="2" key="1">
    <citation type="submission" date="2015-10" db="EMBL/GenBank/DDBJ databases">
        <authorList>
            <person name="Gilbert D.G."/>
        </authorList>
    </citation>
    <scope>NUCLEOTIDE SEQUENCE</scope>
</reference>
<accession>A0A170QB32</accession>
<sequence>MYNAAMWLAKVEDSKGETVEVDWQPFSLSQVNSDKENDIKLWEQPEHLDGSDHTFLAHRSGLAAKRQGKEAFESFFITLLKARHEDKKDLLDPAVMEEAAIKAGLDMARFREDQSDPDLLREIGESHTKAIEEVGAFGVPTFVFGEGKAAFLKMFIPPDEQAAEIYDSLVKTMSEFVHVGELKRPQPPWPHGVL</sequence>
<name>A0A170QB32_9ZZZZ</name>